<name>A0A382YHC5_9ZZZZ</name>
<gene>
    <name evidence="1" type="ORF">METZ01_LOCUS435344</name>
</gene>
<proteinExistence type="predicted"/>
<dbReference type="InterPro" id="IPR002347">
    <property type="entry name" value="SDR_fam"/>
</dbReference>
<evidence type="ECO:0000313" key="1">
    <source>
        <dbReference type="EMBL" id="SVD82490.1"/>
    </source>
</evidence>
<dbReference type="SUPFAM" id="SSF51735">
    <property type="entry name" value="NAD(P)-binding Rossmann-fold domains"/>
    <property type="match status" value="1"/>
</dbReference>
<dbReference type="EMBL" id="UINC01175719">
    <property type="protein sequence ID" value="SVD82490.1"/>
    <property type="molecule type" value="Genomic_DNA"/>
</dbReference>
<dbReference type="AlphaFoldDB" id="A0A382YHC5"/>
<dbReference type="Pfam" id="PF13561">
    <property type="entry name" value="adh_short_C2"/>
    <property type="match status" value="1"/>
</dbReference>
<accession>A0A382YHC5</accession>
<organism evidence="1">
    <name type="scientific">marine metagenome</name>
    <dbReference type="NCBI Taxonomy" id="408172"/>
    <lineage>
        <taxon>unclassified sequences</taxon>
        <taxon>metagenomes</taxon>
        <taxon>ecological metagenomes</taxon>
    </lineage>
</organism>
<sequence>MKRWGVSDDLIGAIIFLTSNASSYITGQDIYIDGGWLIKGLD</sequence>
<dbReference type="InterPro" id="IPR036291">
    <property type="entry name" value="NAD(P)-bd_dom_sf"/>
</dbReference>
<evidence type="ECO:0008006" key="2">
    <source>
        <dbReference type="Google" id="ProtNLM"/>
    </source>
</evidence>
<dbReference type="Gene3D" id="3.40.50.720">
    <property type="entry name" value="NAD(P)-binding Rossmann-like Domain"/>
    <property type="match status" value="1"/>
</dbReference>
<reference evidence="1" key="1">
    <citation type="submission" date="2018-05" db="EMBL/GenBank/DDBJ databases">
        <authorList>
            <person name="Lanie J.A."/>
            <person name="Ng W.-L."/>
            <person name="Kazmierczak K.M."/>
            <person name="Andrzejewski T.M."/>
            <person name="Davidsen T.M."/>
            <person name="Wayne K.J."/>
            <person name="Tettelin H."/>
            <person name="Glass J.I."/>
            <person name="Rusch D."/>
            <person name="Podicherti R."/>
            <person name="Tsui H.-C.T."/>
            <person name="Winkler M.E."/>
        </authorList>
    </citation>
    <scope>NUCLEOTIDE SEQUENCE</scope>
</reference>
<protein>
    <recommendedName>
        <fullName evidence="2">SDR family oxidoreductase</fullName>
    </recommendedName>
</protein>